<feature type="DNA-binding region" description="H-T-H motif" evidence="5">
    <location>
        <begin position="33"/>
        <end position="52"/>
    </location>
</feature>
<dbReference type="PANTHER" id="PTHR43479">
    <property type="entry name" value="ACREF/ENVCD OPERON REPRESSOR-RELATED"/>
    <property type="match status" value="1"/>
</dbReference>
<dbReference type="OrthoDB" id="5816932at2"/>
<dbReference type="Pfam" id="PF00440">
    <property type="entry name" value="TetR_N"/>
    <property type="match status" value="1"/>
</dbReference>
<dbReference type="KEGG" id="ege:EM595_1001"/>
<keyword evidence="8" id="KW-1185">Reference proteome</keyword>
<dbReference type="GO" id="GO:0009410">
    <property type="term" value="P:response to xenobiotic stimulus"/>
    <property type="evidence" value="ECO:0007669"/>
    <property type="project" value="UniProtKB-ARBA"/>
</dbReference>
<dbReference type="GO" id="GO:0003677">
    <property type="term" value="F:DNA binding"/>
    <property type="evidence" value="ECO:0007669"/>
    <property type="project" value="UniProtKB-UniRule"/>
</dbReference>
<reference evidence="8" key="1">
    <citation type="submission" date="2015-11" db="EMBL/GenBank/DDBJ databases">
        <authorList>
            <person name="Blom J."/>
        </authorList>
    </citation>
    <scope>NUCLEOTIDE SEQUENCE [LARGE SCALE GENOMIC DNA]</scope>
</reference>
<dbReference type="AlphaFoldDB" id="A0A0U5L2D8"/>
<proteinExistence type="predicted"/>
<keyword evidence="4" id="KW-0804">Transcription</keyword>
<dbReference type="NCBIfam" id="NF007949">
    <property type="entry name" value="PRK10668.1"/>
    <property type="match status" value="1"/>
</dbReference>
<gene>
    <name evidence="7" type="primary">acrR</name>
    <name evidence="7" type="ORF">EM595_1001</name>
</gene>
<dbReference type="SUPFAM" id="SSF46689">
    <property type="entry name" value="Homeodomain-like"/>
    <property type="match status" value="1"/>
</dbReference>
<keyword evidence="2" id="KW-0805">Transcription regulation</keyword>
<dbReference type="Pfam" id="PF08361">
    <property type="entry name" value="TetR_C_2"/>
    <property type="match status" value="1"/>
</dbReference>
<protein>
    <submittedName>
        <fullName evidence="7">Putative acrAB operon repressor</fullName>
    </submittedName>
</protein>
<evidence type="ECO:0000256" key="2">
    <source>
        <dbReference type="ARBA" id="ARBA00023015"/>
    </source>
</evidence>
<keyword evidence="1" id="KW-0678">Repressor</keyword>
<evidence type="ECO:0000259" key="6">
    <source>
        <dbReference type="PROSITE" id="PS50977"/>
    </source>
</evidence>
<evidence type="ECO:0000256" key="3">
    <source>
        <dbReference type="ARBA" id="ARBA00023125"/>
    </source>
</evidence>
<organism evidence="7 8">
    <name type="scientific">Duffyella gerundensis</name>
    <dbReference type="NCBI Taxonomy" id="1619313"/>
    <lineage>
        <taxon>Bacteria</taxon>
        <taxon>Pseudomonadati</taxon>
        <taxon>Pseudomonadota</taxon>
        <taxon>Gammaproteobacteria</taxon>
        <taxon>Enterobacterales</taxon>
        <taxon>Erwiniaceae</taxon>
        <taxon>Duffyella</taxon>
    </lineage>
</organism>
<dbReference type="PRINTS" id="PR00455">
    <property type="entry name" value="HTHTETR"/>
</dbReference>
<dbReference type="Proteomes" id="UP000059419">
    <property type="component" value="Chromosome 1"/>
</dbReference>
<dbReference type="PANTHER" id="PTHR43479:SF11">
    <property type="entry name" value="ACREF_ENVCD OPERON REPRESSOR-RELATED"/>
    <property type="match status" value="1"/>
</dbReference>
<dbReference type="PROSITE" id="PS50977">
    <property type="entry name" value="HTH_TETR_2"/>
    <property type="match status" value="1"/>
</dbReference>
<dbReference type="InterPro" id="IPR009057">
    <property type="entry name" value="Homeodomain-like_sf"/>
</dbReference>
<dbReference type="InterPro" id="IPR050624">
    <property type="entry name" value="HTH-type_Tx_Regulator"/>
</dbReference>
<dbReference type="FunFam" id="1.10.357.10:FF:000003">
    <property type="entry name" value="HTH-type transcriptional regulator AcrR"/>
    <property type="match status" value="1"/>
</dbReference>
<dbReference type="GO" id="GO:0003700">
    <property type="term" value="F:DNA-binding transcription factor activity"/>
    <property type="evidence" value="ECO:0007669"/>
    <property type="project" value="UniProtKB-ARBA"/>
</dbReference>
<evidence type="ECO:0000256" key="5">
    <source>
        <dbReference type="PROSITE-ProRule" id="PRU00335"/>
    </source>
</evidence>
<dbReference type="PROSITE" id="PS01081">
    <property type="entry name" value="HTH_TETR_1"/>
    <property type="match status" value="1"/>
</dbReference>
<feature type="domain" description="HTH tetR-type" evidence="6">
    <location>
        <begin position="10"/>
        <end position="70"/>
    </location>
</feature>
<dbReference type="InterPro" id="IPR036271">
    <property type="entry name" value="Tet_transcr_reg_TetR-rel_C_sf"/>
</dbReference>
<keyword evidence="3 5" id="KW-0238">DNA-binding</keyword>
<dbReference type="STRING" id="1619313.EM595_1001"/>
<dbReference type="InterPro" id="IPR001647">
    <property type="entry name" value="HTH_TetR"/>
</dbReference>
<dbReference type="EMBL" id="LN907827">
    <property type="protein sequence ID" value="CUU23237.1"/>
    <property type="molecule type" value="Genomic_DNA"/>
</dbReference>
<dbReference type="Gene3D" id="1.10.357.10">
    <property type="entry name" value="Tetracycline Repressor, domain 2"/>
    <property type="match status" value="1"/>
</dbReference>
<sequence>MARKTKQQALETRGHIIDAAISCFSEQGVSATSLADVAAAAGVTRGAIYWHFKNKTDLLNEIWMQTDSSLDEVELEYQSKFPGDPLSVLRAMLIHLLEATVHDCRRRALMEIIFHKCEFVGEMAVLQHMQQRLLAECYEKIEEVLRQCIDAGQLPLALNTRRTAIIMRSYVTGLMENWLFSPEKFDLAAEAATLIDGFIDMLRLSPSLRLAD</sequence>
<dbReference type="InterPro" id="IPR023772">
    <property type="entry name" value="DNA-bd_HTH_TetR-type_CS"/>
</dbReference>
<accession>A0A0U5L2D8</accession>
<dbReference type="PATRIC" id="fig|1619313.3.peg.1041"/>
<evidence type="ECO:0000313" key="7">
    <source>
        <dbReference type="EMBL" id="CUU23237.1"/>
    </source>
</evidence>
<dbReference type="RefSeq" id="WP_067428477.1">
    <property type="nucleotide sequence ID" value="NZ_JBQRBZ010000006.1"/>
</dbReference>
<name>A0A0U5L2D8_9GAMM</name>
<dbReference type="InterPro" id="IPR013572">
    <property type="entry name" value="Tscrpt_reg_MAATS_C"/>
</dbReference>
<evidence type="ECO:0000256" key="1">
    <source>
        <dbReference type="ARBA" id="ARBA00022491"/>
    </source>
</evidence>
<evidence type="ECO:0000313" key="8">
    <source>
        <dbReference type="Proteomes" id="UP000059419"/>
    </source>
</evidence>
<dbReference type="GO" id="GO:0045892">
    <property type="term" value="P:negative regulation of DNA-templated transcription"/>
    <property type="evidence" value="ECO:0007669"/>
    <property type="project" value="UniProtKB-ARBA"/>
</dbReference>
<evidence type="ECO:0000256" key="4">
    <source>
        <dbReference type="ARBA" id="ARBA00023163"/>
    </source>
</evidence>
<dbReference type="SUPFAM" id="SSF48498">
    <property type="entry name" value="Tetracyclin repressor-like, C-terminal domain"/>
    <property type="match status" value="1"/>
</dbReference>